<dbReference type="NCBIfam" id="NF033543">
    <property type="entry name" value="transpos_IS256"/>
    <property type="match status" value="1"/>
</dbReference>
<dbReference type="GO" id="GO:0006313">
    <property type="term" value="P:DNA transposition"/>
    <property type="evidence" value="ECO:0007669"/>
    <property type="project" value="UniProtKB-UniRule"/>
</dbReference>
<dbReference type="GO" id="GO:0003677">
    <property type="term" value="F:DNA binding"/>
    <property type="evidence" value="ECO:0007669"/>
    <property type="project" value="UniProtKB-UniRule"/>
</dbReference>
<keyword evidence="3 6" id="KW-0815">Transposition</keyword>
<evidence type="ECO:0000256" key="1">
    <source>
        <dbReference type="ARBA" id="ARBA00002190"/>
    </source>
</evidence>
<dbReference type="Pfam" id="PF00872">
    <property type="entry name" value="Transposase_mut"/>
    <property type="match status" value="1"/>
</dbReference>
<gene>
    <name evidence="7" type="ORF">A3F84_16230</name>
</gene>
<keyword evidence="5 6" id="KW-0233">DNA recombination</keyword>
<sequence>MEKQSTEAPVSSSITWENLEAHLRFRAQGWLQDLFVAELDEFLGRTKSQRRKPLDAAAGYRNGYGKPRRLTLMGGTVTLRRPRARGLEARFESRLLPLFARRTPEVDALLPELYLHGLAQGDFDLALRGLLGEDAPLSPATVGRLKEKWRAEWEAWSSRDLSRLEVVYLWVDGVYVKAGLEKEKAALLVVLAATSDGRKEFLSVVPGHRESTEAWAEVLRDLKRRCLAAPKLVVGDGHLGIWGALRGVWPEAEEQRCWNHKILNVLDKVPKRHQGQARLLLRQIPYAPSLHEACRLKSHFQRWCQKH</sequence>
<evidence type="ECO:0000256" key="3">
    <source>
        <dbReference type="ARBA" id="ARBA00022578"/>
    </source>
</evidence>
<dbReference type="PROSITE" id="PS01007">
    <property type="entry name" value="TRANSPOSASE_MUTATOR"/>
    <property type="match status" value="1"/>
</dbReference>
<evidence type="ECO:0000313" key="7">
    <source>
        <dbReference type="EMBL" id="OGG49291.1"/>
    </source>
</evidence>
<dbReference type="AlphaFoldDB" id="A0A1F6CJZ7"/>
<organism evidence="7 8">
    <name type="scientific">Handelsmanbacteria sp. (strain RIFCSPLOWO2_12_FULL_64_10)</name>
    <dbReference type="NCBI Taxonomy" id="1817868"/>
    <lineage>
        <taxon>Bacteria</taxon>
        <taxon>Candidatus Handelsmaniibacteriota</taxon>
    </lineage>
</organism>
<dbReference type="EMBL" id="MFKF01000235">
    <property type="protein sequence ID" value="OGG49291.1"/>
    <property type="molecule type" value="Genomic_DNA"/>
</dbReference>
<dbReference type="GO" id="GO:0004803">
    <property type="term" value="F:transposase activity"/>
    <property type="evidence" value="ECO:0007669"/>
    <property type="project" value="UniProtKB-UniRule"/>
</dbReference>
<feature type="non-terminal residue" evidence="7">
    <location>
        <position position="307"/>
    </location>
</feature>
<proteinExistence type="inferred from homology"/>
<evidence type="ECO:0000256" key="2">
    <source>
        <dbReference type="ARBA" id="ARBA00010961"/>
    </source>
</evidence>
<evidence type="ECO:0000313" key="8">
    <source>
        <dbReference type="Proteomes" id="UP000178606"/>
    </source>
</evidence>
<keyword evidence="6" id="KW-0814">Transposable element</keyword>
<keyword evidence="4 6" id="KW-0238">DNA-binding</keyword>
<evidence type="ECO:0000256" key="5">
    <source>
        <dbReference type="ARBA" id="ARBA00023172"/>
    </source>
</evidence>
<dbReference type="Proteomes" id="UP000178606">
    <property type="component" value="Unassembled WGS sequence"/>
</dbReference>
<comment type="function">
    <text evidence="1 6">Required for the transposition of the insertion element.</text>
</comment>
<dbReference type="InterPro" id="IPR001207">
    <property type="entry name" value="Transposase_mutator"/>
</dbReference>
<evidence type="ECO:0000256" key="6">
    <source>
        <dbReference type="RuleBase" id="RU365089"/>
    </source>
</evidence>
<comment type="caution">
    <text evidence="7">The sequence shown here is derived from an EMBL/GenBank/DDBJ whole genome shotgun (WGS) entry which is preliminary data.</text>
</comment>
<dbReference type="PANTHER" id="PTHR33217:SF9">
    <property type="entry name" value="MUTATOR FAMILY TRANSPOSASE"/>
    <property type="match status" value="1"/>
</dbReference>
<dbReference type="PANTHER" id="PTHR33217">
    <property type="entry name" value="TRANSPOSASE FOR INSERTION SEQUENCE ELEMENT IS1081"/>
    <property type="match status" value="1"/>
</dbReference>
<comment type="similarity">
    <text evidence="2 6">Belongs to the transposase mutator family.</text>
</comment>
<reference evidence="7 8" key="1">
    <citation type="journal article" date="2016" name="Nat. Commun.">
        <title>Thousands of microbial genomes shed light on interconnected biogeochemical processes in an aquifer system.</title>
        <authorList>
            <person name="Anantharaman K."/>
            <person name="Brown C.T."/>
            <person name="Hug L.A."/>
            <person name="Sharon I."/>
            <person name="Castelle C.J."/>
            <person name="Probst A.J."/>
            <person name="Thomas B.C."/>
            <person name="Singh A."/>
            <person name="Wilkins M.J."/>
            <person name="Karaoz U."/>
            <person name="Brodie E.L."/>
            <person name="Williams K.H."/>
            <person name="Hubbard S.S."/>
            <person name="Banfield J.F."/>
        </authorList>
    </citation>
    <scope>NUCLEOTIDE SEQUENCE [LARGE SCALE GENOMIC DNA]</scope>
    <source>
        <strain evidence="8">RIFCSPLOWO2_12_FULL_64_10</strain>
    </source>
</reference>
<protein>
    <recommendedName>
        <fullName evidence="6">Mutator family transposase</fullName>
    </recommendedName>
</protein>
<name>A0A1F6CJZ7_HANXR</name>
<accession>A0A1F6CJZ7</accession>
<evidence type="ECO:0000256" key="4">
    <source>
        <dbReference type="ARBA" id="ARBA00023125"/>
    </source>
</evidence>